<dbReference type="InterPro" id="IPR012872">
    <property type="entry name" value="DUF1670"/>
</dbReference>
<gene>
    <name evidence="1" type="ORF">S03H2_30036</name>
</gene>
<name>X1I6F5_9ZZZZ</name>
<feature type="non-terminal residue" evidence="1">
    <location>
        <position position="274"/>
    </location>
</feature>
<reference evidence="1" key="1">
    <citation type="journal article" date="2014" name="Front. Microbiol.">
        <title>High frequency of phylogenetically diverse reductive dehalogenase-homologous genes in deep subseafloor sedimentary metagenomes.</title>
        <authorList>
            <person name="Kawai M."/>
            <person name="Futagami T."/>
            <person name="Toyoda A."/>
            <person name="Takaki Y."/>
            <person name="Nishi S."/>
            <person name="Hori S."/>
            <person name="Arai W."/>
            <person name="Tsubouchi T."/>
            <person name="Morono Y."/>
            <person name="Uchiyama I."/>
            <person name="Ito T."/>
            <person name="Fujiyama A."/>
            <person name="Inagaki F."/>
            <person name="Takami H."/>
        </authorList>
    </citation>
    <scope>NUCLEOTIDE SEQUENCE</scope>
    <source>
        <strain evidence="1">Expedition CK06-06</strain>
    </source>
</reference>
<evidence type="ECO:0008006" key="2">
    <source>
        <dbReference type="Google" id="ProtNLM"/>
    </source>
</evidence>
<dbReference type="EMBL" id="BARU01018155">
    <property type="protein sequence ID" value="GAH53143.1"/>
    <property type="molecule type" value="Genomic_DNA"/>
</dbReference>
<dbReference type="Pfam" id="PF07900">
    <property type="entry name" value="DUF1670"/>
    <property type="match status" value="1"/>
</dbReference>
<organism evidence="1">
    <name type="scientific">marine sediment metagenome</name>
    <dbReference type="NCBI Taxonomy" id="412755"/>
    <lineage>
        <taxon>unclassified sequences</taxon>
        <taxon>metagenomes</taxon>
        <taxon>ecological metagenomes</taxon>
    </lineage>
</organism>
<proteinExistence type="predicted"/>
<protein>
    <recommendedName>
        <fullName evidence="2">DUF1670 domain-containing protein</fullName>
    </recommendedName>
</protein>
<sequence>MNKYKTVNYRPMTKGELNLKKFKRMSGKSLRNLLLYRFLHHYGYDKGEVTARAIVDDILSLIERYFVVCKPDDNSLYLRYGQMAWLAVPINEKAGRGKSISETKTKPVILTFISDEDIESLKYGVSSRELRIKRMVRWFDEAFDQGALLSQLDLSVLLNVCESIVSDYVNDYQRTTGRILPTRGNIQDLSGAISHKREIVTLYLQGYLTPTIAKKTNHSKEAVDRYIREGLSIIDGGGDYGDVVTAVGGSITSNTKFQGFTVTGAISGGSMPGG</sequence>
<accession>X1I6F5</accession>
<evidence type="ECO:0000313" key="1">
    <source>
        <dbReference type="EMBL" id="GAH53143.1"/>
    </source>
</evidence>
<dbReference type="AlphaFoldDB" id="X1I6F5"/>
<comment type="caution">
    <text evidence="1">The sequence shown here is derived from an EMBL/GenBank/DDBJ whole genome shotgun (WGS) entry which is preliminary data.</text>
</comment>